<evidence type="ECO:0008006" key="4">
    <source>
        <dbReference type="Google" id="ProtNLM"/>
    </source>
</evidence>
<proteinExistence type="predicted"/>
<name>A0A2S8FFX4_9BACT</name>
<evidence type="ECO:0000313" key="3">
    <source>
        <dbReference type="Proteomes" id="UP000238322"/>
    </source>
</evidence>
<evidence type="ECO:0000256" key="1">
    <source>
        <dbReference type="SAM" id="Phobius"/>
    </source>
</evidence>
<evidence type="ECO:0000313" key="2">
    <source>
        <dbReference type="EMBL" id="PQO30980.1"/>
    </source>
</evidence>
<keyword evidence="1" id="KW-0472">Membrane</keyword>
<dbReference type="InterPro" id="IPR026467">
    <property type="entry name" value="Ser/Gly_Cys_C_dom"/>
</dbReference>
<dbReference type="Proteomes" id="UP000238322">
    <property type="component" value="Unassembled WGS sequence"/>
</dbReference>
<comment type="caution">
    <text evidence="2">The sequence shown here is derived from an EMBL/GenBank/DDBJ whole genome shotgun (WGS) entry which is preliminary data.</text>
</comment>
<feature type="transmembrane region" description="Helical" evidence="1">
    <location>
        <begin position="165"/>
        <end position="188"/>
    </location>
</feature>
<dbReference type="AlphaFoldDB" id="A0A2S8FFX4"/>
<protein>
    <recommendedName>
        <fullName evidence="4">TIGR04222 domain-containing membrane protein</fullName>
    </recommendedName>
</protein>
<dbReference type="OrthoDB" id="278697at2"/>
<feature type="transmembrane region" description="Helical" evidence="1">
    <location>
        <begin position="200"/>
        <end position="222"/>
    </location>
</feature>
<accession>A0A2S8FFX4</accession>
<keyword evidence="1" id="KW-1133">Transmembrane helix</keyword>
<feature type="transmembrane region" description="Helical" evidence="1">
    <location>
        <begin position="428"/>
        <end position="448"/>
    </location>
</feature>
<keyword evidence="1" id="KW-0812">Transmembrane</keyword>
<organism evidence="2 3">
    <name type="scientific">Blastopirellula marina</name>
    <dbReference type="NCBI Taxonomy" id="124"/>
    <lineage>
        <taxon>Bacteria</taxon>
        <taxon>Pseudomonadati</taxon>
        <taxon>Planctomycetota</taxon>
        <taxon>Planctomycetia</taxon>
        <taxon>Pirellulales</taxon>
        <taxon>Pirellulaceae</taxon>
        <taxon>Blastopirellula</taxon>
    </lineage>
</organism>
<dbReference type="EMBL" id="PUHY01000013">
    <property type="protein sequence ID" value="PQO30980.1"/>
    <property type="molecule type" value="Genomic_DNA"/>
</dbReference>
<reference evidence="2 3" key="1">
    <citation type="submission" date="2018-02" db="EMBL/GenBank/DDBJ databases">
        <title>Comparative genomes isolates from brazilian mangrove.</title>
        <authorList>
            <person name="Araujo J.E."/>
            <person name="Taketani R.G."/>
            <person name="Silva M.C.P."/>
            <person name="Loureco M.V."/>
            <person name="Andreote F.D."/>
        </authorList>
    </citation>
    <scope>NUCLEOTIDE SEQUENCE [LARGE SCALE GENOMIC DNA]</scope>
    <source>
        <strain evidence="2 3">Hex-1 MGV</strain>
    </source>
</reference>
<feature type="transmembrane region" description="Helical" evidence="1">
    <location>
        <begin position="371"/>
        <end position="390"/>
    </location>
</feature>
<gene>
    <name evidence="2" type="ORF">C5Y83_22540</name>
</gene>
<dbReference type="NCBIfam" id="TIGR04222">
    <property type="entry name" value="near_uncomplex"/>
    <property type="match status" value="1"/>
</dbReference>
<sequence length="497" mass="54088">MDAEAQVLWKKLVDFKFDEPGATLTFAARLARENGWRLGYAKRVIEEYRRFLFLSMVSGHAVSPSEAIDQAWHLHLTYTKSYWTQLCGEVLPRPLHHCPTKGGNEETEKFDSWYGRTLESYEHFFQQAPPADIWPPVGEQMESAADSRWVDTNTYFLIPRNPLKWLTFALLLIIPVAMFGGCAADAPMPFQPFDFDGPTFLKFFALIGGLSLVMAVSIRFLYPCQDPPLPVEVKTPAQKVYLAQGPKGLVLAAIAKMIEEKTLQLKEIEGGWISGKKYQLETANPLPVDASEVEKQIYRSVPDSKPGELGKLVAKVIPLAIEEGAILQEMGLIESNPCESFIRRWVPSLMMAGVAALGTVKIFVGLSRNKPVFLLILMVAVAVVAAIWLFRRGFRTSAGESVLRNLRSEHSHLGSAVRGSDGFSGEDIFLAAGIFGLSAIAMGQLGYLDQEVRRSTYLNNSGYAGCGGAGCSSSCGSGCGSSCGSGCGSGCGGCGGD</sequence>
<dbReference type="RefSeq" id="WP_105332055.1">
    <property type="nucleotide sequence ID" value="NZ_PUHY01000013.1"/>
</dbReference>